<dbReference type="AlphaFoldDB" id="A0A5C8NZW1"/>
<dbReference type="Gene3D" id="3.40.120.10">
    <property type="entry name" value="Alpha-D-Glucose-1,6-Bisphosphate, subunit A, domain 3"/>
    <property type="match status" value="3"/>
</dbReference>
<evidence type="ECO:0000313" key="17">
    <source>
        <dbReference type="Proteomes" id="UP000321574"/>
    </source>
</evidence>
<evidence type="ECO:0000259" key="13">
    <source>
        <dbReference type="Pfam" id="PF02878"/>
    </source>
</evidence>
<dbReference type="CDD" id="cd05799">
    <property type="entry name" value="PGM2"/>
    <property type="match status" value="1"/>
</dbReference>
<evidence type="ECO:0000256" key="5">
    <source>
        <dbReference type="ARBA" id="ARBA00022553"/>
    </source>
</evidence>
<evidence type="ECO:0000256" key="4">
    <source>
        <dbReference type="ARBA" id="ARBA00010231"/>
    </source>
</evidence>
<dbReference type="Proteomes" id="UP000321574">
    <property type="component" value="Unassembled WGS sequence"/>
</dbReference>
<dbReference type="GO" id="GO:0006166">
    <property type="term" value="P:purine ribonucleoside salvage"/>
    <property type="evidence" value="ECO:0007669"/>
    <property type="project" value="TreeGrafter"/>
</dbReference>
<proteinExistence type="inferred from homology"/>
<dbReference type="InterPro" id="IPR005846">
    <property type="entry name" value="A-D-PHexomutase_a/b/a-III"/>
</dbReference>
<comment type="pathway">
    <text evidence="3">Lipid metabolism.</text>
</comment>
<evidence type="ECO:0000256" key="1">
    <source>
        <dbReference type="ARBA" id="ARBA00001946"/>
    </source>
</evidence>
<comment type="pathway">
    <text evidence="2">Glycolipid metabolism; diglucosyl-diacylglycerol biosynthesis.</text>
</comment>
<comment type="caution">
    <text evidence="16">The sequence shown here is derived from an EMBL/GenBank/DDBJ whole genome shotgun (WGS) entry which is preliminary data.</text>
</comment>
<keyword evidence="5" id="KW-0597">Phosphoprotein</keyword>
<reference evidence="16 17" key="1">
    <citation type="submission" date="2019-06" db="EMBL/GenBank/DDBJ databases">
        <title>Cerasibacillus sp. nov., isolated from maize field.</title>
        <authorList>
            <person name="Lin S.-Y."/>
            <person name="Tsai C.-F."/>
            <person name="Young C.-C."/>
        </authorList>
    </citation>
    <scope>NUCLEOTIDE SEQUENCE [LARGE SCALE GENOMIC DNA]</scope>
    <source>
        <strain evidence="16 17">CC-CFT480</strain>
    </source>
</reference>
<dbReference type="Gene3D" id="3.30.310.50">
    <property type="entry name" value="Alpha-D-phosphohexomutase, C-terminal domain"/>
    <property type="match status" value="1"/>
</dbReference>
<protein>
    <recommendedName>
        <fullName evidence="9">Phosphoglucomutase</fullName>
    </recommendedName>
    <alternativeName>
        <fullName evidence="11">Alpha-phosphoglucomutase</fullName>
    </alternativeName>
    <alternativeName>
        <fullName evidence="10">Glucose phosphomutase</fullName>
    </alternativeName>
</protein>
<dbReference type="Pfam" id="PF02880">
    <property type="entry name" value="PGM_PMM_III"/>
    <property type="match status" value="1"/>
</dbReference>
<evidence type="ECO:0000256" key="8">
    <source>
        <dbReference type="ARBA" id="ARBA00023235"/>
    </source>
</evidence>
<dbReference type="PRINTS" id="PR00509">
    <property type="entry name" value="PGMPMM"/>
</dbReference>
<evidence type="ECO:0000256" key="9">
    <source>
        <dbReference type="ARBA" id="ARBA00039995"/>
    </source>
</evidence>
<dbReference type="GO" id="GO:0000287">
    <property type="term" value="F:magnesium ion binding"/>
    <property type="evidence" value="ECO:0007669"/>
    <property type="project" value="InterPro"/>
</dbReference>
<evidence type="ECO:0000259" key="14">
    <source>
        <dbReference type="Pfam" id="PF02879"/>
    </source>
</evidence>
<keyword evidence="17" id="KW-1185">Reference proteome</keyword>
<gene>
    <name evidence="16" type="ORF">FHP05_04135</name>
</gene>
<dbReference type="SUPFAM" id="SSF55957">
    <property type="entry name" value="Phosphoglucomutase, C-terminal domain"/>
    <property type="match status" value="1"/>
</dbReference>
<evidence type="ECO:0000256" key="12">
    <source>
        <dbReference type="RuleBase" id="RU004326"/>
    </source>
</evidence>
<dbReference type="InterPro" id="IPR005841">
    <property type="entry name" value="Alpha-D-phosphohexomutase_SF"/>
</dbReference>
<sequence length="580" mass="66207">MNIWKKAYEKWIGNEQLHPPLKKELQSIQYNEEKLQELFHKDLTFGTGGIRGVVGAGTNRLNIYTIRKVIHGLAHYLLANCVNVKDRGVVIAYDNRYMSKEFAIETAKTLGVFGIKTYVFTSIRPTPLLSYAVRYFGTVAGVMITASHNPPEYNGLKVYNEDGGQLIPEEANEVMQEIQKLDNELKVPILSEIELEEKELLIWVENEVDDAYLQEFVQITRQPNDVFQTKRDLKIVFTPLHGTAYDLVRRGLDVFHFPEVHVVEEQIISDPEFKTVESPNPEEHQAFQLAMEKGYKVDADILLATDPDADRLGVAVKNKAGTYTVLTGNQLGCLFIDYILTHTDPIFLKNGRILKTIVTTELATSVAESYGVEVVNTLTGFKYIADEIRQYDETGETYLFGFEESYGYLFSGFVRDKDAIQAAVMACEMAEFWKRQGKTLLDVLEDLYEKHRFHVEDMTSITLEGVSGTKQIEAIMNDVRDNPFTEIASLQVEKIEDYLVGERKILPEERQETLDLPKENTIKYILENNNWLCLRPSGTEPKIKCYYGVSGKSKEESKIRLTSLKGAIEQRFDQILKNIK</sequence>
<dbReference type="InterPro" id="IPR016066">
    <property type="entry name" value="A-D-PHexomutase_CS"/>
</dbReference>
<evidence type="ECO:0000256" key="2">
    <source>
        <dbReference type="ARBA" id="ARBA00005164"/>
    </source>
</evidence>
<accession>A0A5C8NZW1</accession>
<feature type="domain" description="Alpha-D-phosphohexomutase alpha/beta/alpha" evidence="13">
    <location>
        <begin position="44"/>
        <end position="183"/>
    </location>
</feature>
<evidence type="ECO:0000256" key="6">
    <source>
        <dbReference type="ARBA" id="ARBA00022723"/>
    </source>
</evidence>
<keyword evidence="8" id="KW-0413">Isomerase</keyword>
<dbReference type="InterPro" id="IPR005845">
    <property type="entry name" value="A-D-PHexomutase_a/b/a-II"/>
</dbReference>
<evidence type="ECO:0000256" key="3">
    <source>
        <dbReference type="ARBA" id="ARBA00005189"/>
    </source>
</evidence>
<keyword evidence="6 12" id="KW-0479">Metal-binding</keyword>
<evidence type="ECO:0000313" key="16">
    <source>
        <dbReference type="EMBL" id="TXL66582.1"/>
    </source>
</evidence>
<feature type="domain" description="Alpha-D-phosphohexomutase alpha/beta/alpha" evidence="14">
    <location>
        <begin position="211"/>
        <end position="317"/>
    </location>
</feature>
<feature type="domain" description="Alpha-D-phosphohexomutase alpha/beta/alpha" evidence="15">
    <location>
        <begin position="328"/>
        <end position="450"/>
    </location>
</feature>
<dbReference type="Pfam" id="PF02878">
    <property type="entry name" value="PGM_PMM_I"/>
    <property type="match status" value="1"/>
</dbReference>
<evidence type="ECO:0000256" key="7">
    <source>
        <dbReference type="ARBA" id="ARBA00022842"/>
    </source>
</evidence>
<evidence type="ECO:0000256" key="11">
    <source>
        <dbReference type="ARBA" id="ARBA00041467"/>
    </source>
</evidence>
<dbReference type="SUPFAM" id="SSF53738">
    <property type="entry name" value="Phosphoglucomutase, first 3 domains"/>
    <property type="match status" value="3"/>
</dbReference>
<dbReference type="PANTHER" id="PTHR45745:SF1">
    <property type="entry name" value="PHOSPHOGLUCOMUTASE 2B-RELATED"/>
    <property type="match status" value="1"/>
</dbReference>
<keyword evidence="7 12" id="KW-0460">Magnesium</keyword>
<evidence type="ECO:0000256" key="10">
    <source>
        <dbReference type="ARBA" id="ARBA00041398"/>
    </source>
</evidence>
<dbReference type="InterPro" id="IPR016055">
    <property type="entry name" value="A-D-PHexomutase_a/b/a-I/II/III"/>
</dbReference>
<dbReference type="InterPro" id="IPR036900">
    <property type="entry name" value="A-D-PHexomutase_C_sf"/>
</dbReference>
<dbReference type="PROSITE" id="PS00710">
    <property type="entry name" value="PGM_PMM"/>
    <property type="match status" value="1"/>
</dbReference>
<evidence type="ECO:0000259" key="15">
    <source>
        <dbReference type="Pfam" id="PF02880"/>
    </source>
</evidence>
<dbReference type="RefSeq" id="WP_147665982.1">
    <property type="nucleotide sequence ID" value="NZ_VDUW01000002.1"/>
</dbReference>
<dbReference type="GO" id="GO:0005975">
    <property type="term" value="P:carbohydrate metabolic process"/>
    <property type="evidence" value="ECO:0007669"/>
    <property type="project" value="InterPro"/>
</dbReference>
<dbReference type="InterPro" id="IPR005844">
    <property type="entry name" value="A-D-PHexomutase_a/b/a-I"/>
</dbReference>
<dbReference type="OrthoDB" id="9806956at2"/>
<dbReference type="PANTHER" id="PTHR45745">
    <property type="entry name" value="PHOSPHOMANNOMUTASE 45A"/>
    <property type="match status" value="1"/>
</dbReference>
<dbReference type="GO" id="GO:0008973">
    <property type="term" value="F:phosphopentomutase activity"/>
    <property type="evidence" value="ECO:0007669"/>
    <property type="project" value="TreeGrafter"/>
</dbReference>
<comment type="similarity">
    <text evidence="4 12">Belongs to the phosphohexose mutase family.</text>
</comment>
<organism evidence="16 17">
    <name type="scientific">Cerasibacillus terrae</name>
    <dbReference type="NCBI Taxonomy" id="2498845"/>
    <lineage>
        <taxon>Bacteria</taxon>
        <taxon>Bacillati</taxon>
        <taxon>Bacillota</taxon>
        <taxon>Bacilli</taxon>
        <taxon>Bacillales</taxon>
        <taxon>Bacillaceae</taxon>
        <taxon>Cerasibacillus</taxon>
    </lineage>
</organism>
<name>A0A5C8NZW1_9BACI</name>
<dbReference type="EMBL" id="VDUW01000002">
    <property type="protein sequence ID" value="TXL66582.1"/>
    <property type="molecule type" value="Genomic_DNA"/>
</dbReference>
<dbReference type="Pfam" id="PF02879">
    <property type="entry name" value="PGM_PMM_II"/>
    <property type="match status" value="1"/>
</dbReference>
<comment type="cofactor">
    <cofactor evidence="1">
        <name>Mg(2+)</name>
        <dbReference type="ChEBI" id="CHEBI:18420"/>
    </cofactor>
</comment>